<dbReference type="GO" id="GO:0005109">
    <property type="term" value="F:frizzled binding"/>
    <property type="evidence" value="ECO:0007669"/>
    <property type="project" value="TreeGrafter"/>
</dbReference>
<dbReference type="SMART" id="SM00097">
    <property type="entry name" value="WNT1"/>
    <property type="match status" value="1"/>
</dbReference>
<keyword evidence="10" id="KW-0472">Membrane</keyword>
<dbReference type="GO" id="GO:0005615">
    <property type="term" value="C:extracellular space"/>
    <property type="evidence" value="ECO:0007669"/>
    <property type="project" value="TreeGrafter"/>
</dbReference>
<dbReference type="Gene3D" id="3.30.2460.20">
    <property type="match status" value="1"/>
</dbReference>
<proteinExistence type="inferred from homology"/>
<dbReference type="InterPro" id="IPR018161">
    <property type="entry name" value="Wnt_CS"/>
</dbReference>
<dbReference type="PROSITE" id="PS00246">
    <property type="entry name" value="WNT1"/>
    <property type="match status" value="1"/>
</dbReference>
<evidence type="ECO:0000256" key="8">
    <source>
        <dbReference type="ARBA" id="ARBA00023288"/>
    </source>
</evidence>
<dbReference type="GO" id="GO:0060070">
    <property type="term" value="P:canonical Wnt signaling pathway"/>
    <property type="evidence" value="ECO:0007669"/>
    <property type="project" value="TreeGrafter"/>
</dbReference>
<reference evidence="12" key="3">
    <citation type="submission" date="2022-06" db="UniProtKB">
        <authorList>
            <consortium name="EnsemblMetazoa"/>
        </authorList>
    </citation>
    <scope>IDENTIFICATION</scope>
</reference>
<dbReference type="FunFam" id="3.30.2460.20:FF:000001">
    <property type="entry name" value="Wnt homolog"/>
    <property type="match status" value="1"/>
</dbReference>
<evidence type="ECO:0000313" key="11">
    <source>
        <dbReference type="EMBL" id="KAF7494999.1"/>
    </source>
</evidence>
<name>A0A834VH38_SARSC</name>
<dbReference type="Proteomes" id="UP000070412">
    <property type="component" value="Unassembled WGS sequence"/>
</dbReference>
<evidence type="ECO:0000256" key="1">
    <source>
        <dbReference type="ARBA" id="ARBA00004498"/>
    </source>
</evidence>
<sequence length="394" mass="45100">MKSFRIQSPKFTLIFSISTITVLLSQIITVVIYATVPTRVSVENLIDGPIIESTTNKFASNWWRLGTRKNYAKHHLQINATNFKERCTQIDFLTPLQQELCSLHHNLLNVVSRGARFGIEECQFQFKMNRWNCSAHDNQSVFGSIIDINSREKAFLHAISTAGVVYSVTRACTKGELNQCGCDDKVKSQDIKGKWEWGGCSDDIYYGSEFTRRFIDSIENPTDSEGIMNLHNNEVGRRVIKSKMELVCKCHGVSGSCTVKVCWRRMKPFREVGQELASKFDGATHVKIVTSRKKRSRLKPAQKNVKRPSKRDLVYLEESPDFCFRNDSMGTFGTKERICNSTSYGLDGCRYLCCGRGYRTIEREIETKCNCKFVWCCNVKCDSCRTKVIEHRCN</sequence>
<dbReference type="PANTHER" id="PTHR12027:SF99">
    <property type="entry name" value="PROTEIN WNT"/>
    <property type="match status" value="1"/>
</dbReference>
<evidence type="ECO:0000256" key="2">
    <source>
        <dbReference type="ARBA" id="ARBA00005683"/>
    </source>
</evidence>
<keyword evidence="7" id="KW-1015">Disulfide bond</keyword>
<dbReference type="Pfam" id="PF00110">
    <property type="entry name" value="wnt"/>
    <property type="match status" value="1"/>
</dbReference>
<keyword evidence="8" id="KW-0449">Lipoprotein</keyword>
<dbReference type="InterPro" id="IPR005817">
    <property type="entry name" value="Wnt"/>
</dbReference>
<dbReference type="PRINTS" id="PR01349">
    <property type="entry name" value="WNTPROTEIN"/>
</dbReference>
<organism evidence="11">
    <name type="scientific">Sarcoptes scabiei</name>
    <name type="common">Itch mite</name>
    <name type="synonym">Acarus scabiei</name>
    <dbReference type="NCBI Taxonomy" id="52283"/>
    <lineage>
        <taxon>Eukaryota</taxon>
        <taxon>Metazoa</taxon>
        <taxon>Ecdysozoa</taxon>
        <taxon>Arthropoda</taxon>
        <taxon>Chelicerata</taxon>
        <taxon>Arachnida</taxon>
        <taxon>Acari</taxon>
        <taxon>Acariformes</taxon>
        <taxon>Sarcoptiformes</taxon>
        <taxon>Astigmata</taxon>
        <taxon>Psoroptidia</taxon>
        <taxon>Sarcoptoidea</taxon>
        <taxon>Sarcoptidae</taxon>
        <taxon>Sarcoptinae</taxon>
        <taxon>Sarcoptes</taxon>
    </lineage>
</organism>
<dbReference type="AlphaFoldDB" id="A0A834VH38"/>
<evidence type="ECO:0000256" key="4">
    <source>
        <dbReference type="ARBA" id="ARBA00022525"/>
    </source>
</evidence>
<dbReference type="GO" id="GO:0045165">
    <property type="term" value="P:cell fate commitment"/>
    <property type="evidence" value="ECO:0007669"/>
    <property type="project" value="TreeGrafter"/>
</dbReference>
<keyword evidence="13" id="KW-1185">Reference proteome</keyword>
<evidence type="ECO:0000256" key="10">
    <source>
        <dbReference type="SAM" id="Phobius"/>
    </source>
</evidence>
<keyword evidence="5" id="KW-0272">Extracellular matrix</keyword>
<evidence type="ECO:0000313" key="13">
    <source>
        <dbReference type="Proteomes" id="UP000070412"/>
    </source>
</evidence>
<accession>A0A834VH38</accession>
<protein>
    <recommendedName>
        <fullName evidence="9">Protein Wnt</fullName>
    </recommendedName>
</protein>
<evidence type="ECO:0000256" key="6">
    <source>
        <dbReference type="ARBA" id="ARBA00022687"/>
    </source>
</evidence>
<reference evidence="13" key="1">
    <citation type="journal article" date="2020" name="PLoS Negl. Trop. Dis.">
        <title>High-quality nuclear genome for Sarcoptes scabiei-A critical resource for a neglected parasite.</title>
        <authorList>
            <person name="Korhonen P.K."/>
            <person name="Gasser R.B."/>
            <person name="Ma G."/>
            <person name="Wang T."/>
            <person name="Stroehlein A.J."/>
            <person name="Young N.D."/>
            <person name="Ang C.S."/>
            <person name="Fernando D.D."/>
            <person name="Lu H.C."/>
            <person name="Taylor S."/>
            <person name="Reynolds S.L."/>
            <person name="Mofiz E."/>
            <person name="Najaraj S.H."/>
            <person name="Gowda H."/>
            <person name="Madugundu A."/>
            <person name="Renuse S."/>
            <person name="Holt D."/>
            <person name="Pandey A."/>
            <person name="Papenfuss A.T."/>
            <person name="Fischer K."/>
        </authorList>
    </citation>
    <scope>NUCLEOTIDE SEQUENCE [LARGE SCALE GENOMIC DNA]</scope>
</reference>
<dbReference type="GO" id="GO:0000902">
    <property type="term" value="P:cell morphogenesis"/>
    <property type="evidence" value="ECO:0007669"/>
    <property type="project" value="UniProtKB-ARBA"/>
</dbReference>
<keyword evidence="3 9" id="KW-0217">Developmental protein</keyword>
<evidence type="ECO:0000313" key="12">
    <source>
        <dbReference type="EnsemblMetazoa" id="KAF7494999.1"/>
    </source>
</evidence>
<dbReference type="OrthoDB" id="5945655at2759"/>
<comment type="subcellular location">
    <subcellularLocation>
        <location evidence="1 9">Secreted</location>
        <location evidence="1 9">Extracellular space</location>
        <location evidence="1 9">Extracellular matrix</location>
    </subcellularLocation>
</comment>
<dbReference type="GO" id="GO:0005125">
    <property type="term" value="F:cytokine activity"/>
    <property type="evidence" value="ECO:0007669"/>
    <property type="project" value="TreeGrafter"/>
</dbReference>
<dbReference type="EMBL" id="WVUK01000050">
    <property type="protein sequence ID" value="KAF7494999.1"/>
    <property type="molecule type" value="Genomic_DNA"/>
</dbReference>
<dbReference type="EnsemblMetazoa" id="SSS_4165s_mrna">
    <property type="protein sequence ID" value="KAF7494999.1"/>
    <property type="gene ID" value="SSS_4165"/>
</dbReference>
<feature type="transmembrane region" description="Helical" evidence="10">
    <location>
        <begin position="12"/>
        <end position="36"/>
    </location>
</feature>
<keyword evidence="6 9" id="KW-0879">Wnt signaling pathway</keyword>
<comment type="function">
    <text evidence="9">Ligand for members of the frizzled family of seven transmembrane receptors.</text>
</comment>
<evidence type="ECO:0000256" key="9">
    <source>
        <dbReference type="RuleBase" id="RU003500"/>
    </source>
</evidence>
<dbReference type="InterPro" id="IPR009143">
    <property type="entry name" value="Wnt6"/>
</dbReference>
<keyword evidence="4" id="KW-0964">Secreted</keyword>
<keyword evidence="10" id="KW-0812">Transmembrane</keyword>
<evidence type="ECO:0000256" key="7">
    <source>
        <dbReference type="ARBA" id="ARBA00023157"/>
    </source>
</evidence>
<dbReference type="GO" id="GO:0030182">
    <property type="term" value="P:neuron differentiation"/>
    <property type="evidence" value="ECO:0007669"/>
    <property type="project" value="TreeGrafter"/>
</dbReference>
<evidence type="ECO:0000256" key="3">
    <source>
        <dbReference type="ARBA" id="ARBA00022473"/>
    </source>
</evidence>
<evidence type="ECO:0000256" key="5">
    <source>
        <dbReference type="ARBA" id="ARBA00022530"/>
    </source>
</evidence>
<reference evidence="11" key="2">
    <citation type="submission" date="2020-01" db="EMBL/GenBank/DDBJ databases">
        <authorList>
            <person name="Korhonen P.K.K."/>
            <person name="Guangxu M.G."/>
            <person name="Wang T.W."/>
            <person name="Stroehlein A.J.S."/>
            <person name="Young N.D."/>
            <person name="Ang C.-S.A."/>
            <person name="Fernando D.W.F."/>
            <person name="Lu H.L."/>
            <person name="Taylor S.T."/>
            <person name="Ehtesham M.E.M."/>
            <person name="Najaraj S.H.N."/>
            <person name="Harsha G.H.G."/>
            <person name="Madugundu A.M."/>
            <person name="Renuse S.R."/>
            <person name="Holt D.H."/>
            <person name="Pandey A.P."/>
            <person name="Papenfuss A.P."/>
            <person name="Gasser R.B.G."/>
            <person name="Fischer K.F."/>
        </authorList>
    </citation>
    <scope>NUCLEOTIDE SEQUENCE</scope>
    <source>
        <strain evidence="11">SSS_KF_BRIS2020</strain>
    </source>
</reference>
<gene>
    <name evidence="11" type="ORF">SSS_4165</name>
</gene>
<dbReference type="CDD" id="cd19338">
    <property type="entry name" value="Wnt_Wnt6"/>
    <property type="match status" value="1"/>
</dbReference>
<dbReference type="GO" id="GO:0007517">
    <property type="term" value="P:muscle organ development"/>
    <property type="evidence" value="ECO:0007669"/>
    <property type="project" value="UniProtKB-ARBA"/>
</dbReference>
<comment type="similarity">
    <text evidence="2 9">Belongs to the Wnt family.</text>
</comment>
<dbReference type="PANTHER" id="PTHR12027">
    <property type="entry name" value="WNT RELATED"/>
    <property type="match status" value="1"/>
</dbReference>
<dbReference type="InterPro" id="IPR043158">
    <property type="entry name" value="Wnt_C"/>
</dbReference>
<keyword evidence="10" id="KW-1133">Transmembrane helix</keyword>
<dbReference type="OMA" id="ANWWYLG"/>